<keyword evidence="2" id="KW-1185">Reference proteome</keyword>
<sequence>MGKSLLPSSFEYTKRQHNSGGFVLNDAETCKHSLSFTLYHIPEKKASPFQKKIPHVKKNKIASLEKGGGPSIGGGGVLCGIFCFMYQVLQKYPSVTCGDSSPRGEPVLKRAPEYRRKHVFTPRRIH</sequence>
<dbReference type="HOGENOM" id="CLU_1979947_0_0_9"/>
<evidence type="ECO:0000313" key="1">
    <source>
        <dbReference type="EMBL" id="ERJ96529.1"/>
    </source>
</evidence>
<dbReference type="AlphaFoldDB" id="U2M464"/>
<dbReference type="Proteomes" id="UP000016662">
    <property type="component" value="Unassembled WGS sequence"/>
</dbReference>
<dbReference type="EMBL" id="AWVF01000130">
    <property type="protein sequence ID" value="ERJ96529.1"/>
    <property type="molecule type" value="Genomic_DNA"/>
</dbReference>
<evidence type="ECO:0000313" key="2">
    <source>
        <dbReference type="Proteomes" id="UP000016662"/>
    </source>
</evidence>
<protein>
    <submittedName>
        <fullName evidence="1">Uncharacterized protein</fullName>
    </submittedName>
</protein>
<name>U2M464_9FIRM</name>
<gene>
    <name evidence="1" type="ORF">RUMCAL_01107</name>
</gene>
<comment type="caution">
    <text evidence="1">The sequence shown here is derived from an EMBL/GenBank/DDBJ whole genome shotgun (WGS) entry which is preliminary data.</text>
</comment>
<organism evidence="1 2">
    <name type="scientific">Ruminococcus callidus ATCC 27760</name>
    <dbReference type="NCBI Taxonomy" id="411473"/>
    <lineage>
        <taxon>Bacteria</taxon>
        <taxon>Bacillati</taxon>
        <taxon>Bacillota</taxon>
        <taxon>Clostridia</taxon>
        <taxon>Eubacteriales</taxon>
        <taxon>Oscillospiraceae</taxon>
        <taxon>Ruminococcus</taxon>
    </lineage>
</organism>
<reference evidence="1 2" key="1">
    <citation type="submission" date="2013-07" db="EMBL/GenBank/DDBJ databases">
        <authorList>
            <person name="Weinstock G."/>
            <person name="Sodergren E."/>
            <person name="Wylie T."/>
            <person name="Fulton L."/>
            <person name="Fulton R."/>
            <person name="Fronick C."/>
            <person name="O'Laughlin M."/>
            <person name="Godfrey J."/>
            <person name="Miner T."/>
            <person name="Herter B."/>
            <person name="Appelbaum E."/>
            <person name="Cordes M."/>
            <person name="Lek S."/>
            <person name="Wollam A."/>
            <person name="Pepin K.H."/>
            <person name="Palsikar V.B."/>
            <person name="Mitreva M."/>
            <person name="Wilson R.K."/>
        </authorList>
    </citation>
    <scope>NUCLEOTIDE SEQUENCE [LARGE SCALE GENOMIC DNA]</scope>
    <source>
        <strain evidence="1 2">ATCC 27760</strain>
    </source>
</reference>
<accession>U2M464</accession>
<dbReference type="STRING" id="411473.RUMCAL_01107"/>
<proteinExistence type="predicted"/>